<organism evidence="3 4">
    <name type="scientific">Syntrophorhabdus aromaticivorans</name>
    <dbReference type="NCBI Taxonomy" id="328301"/>
    <lineage>
        <taxon>Bacteria</taxon>
        <taxon>Pseudomonadati</taxon>
        <taxon>Thermodesulfobacteriota</taxon>
        <taxon>Syntrophorhabdia</taxon>
        <taxon>Syntrophorhabdales</taxon>
        <taxon>Syntrophorhabdaceae</taxon>
        <taxon>Syntrophorhabdus</taxon>
    </lineage>
</organism>
<evidence type="ECO:0000259" key="2">
    <source>
        <dbReference type="Pfam" id="PF23189"/>
    </source>
</evidence>
<dbReference type="InterPro" id="IPR056778">
    <property type="entry name" value="UPF0261_C"/>
</dbReference>
<dbReference type="InterPro" id="IPR044122">
    <property type="entry name" value="UPF0261_N"/>
</dbReference>
<sequence length="408" mass="43796">MESFPVVLLIATMDTKGSEAAYVIECLKEAGVTVISLDGGIMGESPIPTTISREDVARAGGKTLAEVRAMGHEGKALAVMIEGAVKYAGRLYGRQEIRGMLSLGGSMGTTLGTSIMRTLPLGFPKVMISTMASRDTHDFVGTKDIAMFNSVCDLAGINRITQKVLRNGALALAGMVKGMHDFPPSRKPLIMLSTLGTTEICAQHIRRLLEGKGKEVIFFHTNGSGGKAMEELVRIENVEAVIDLSLHELMAHRLGGDYDAGPDRGTGVLAKGIPTVLVPGNIDFLATGPLETTRRDFPGRIYHSHNAAITAVNTTVEEVRDFAHFLGQRCVEAKGPIAILVPMGGLSAFSSQTGPFYNEEVPRVFADAIKEDVSNVFPLYTFPCHINDREFSEAVVAMTEAVTALCRN</sequence>
<dbReference type="Pfam" id="PF23189">
    <property type="entry name" value="UPF0261_C"/>
    <property type="match status" value="1"/>
</dbReference>
<accession>A0A351U2L9</accession>
<dbReference type="PANTHER" id="PTHR31862">
    <property type="entry name" value="UPF0261 DOMAIN PROTEIN (AFU_ORTHOLOGUE AFUA_1G10120)"/>
    <property type="match status" value="1"/>
</dbReference>
<dbReference type="STRING" id="909663.GCA_000512235_03565"/>
<dbReference type="AlphaFoldDB" id="A0A351U2L9"/>
<comment type="caution">
    <text evidence="3">The sequence shown here is derived from an EMBL/GenBank/DDBJ whole genome shotgun (WGS) entry which is preliminary data.</text>
</comment>
<dbReference type="PIRSF" id="PIRSF033271">
    <property type="entry name" value="UCP033271"/>
    <property type="match status" value="1"/>
</dbReference>
<dbReference type="Gene3D" id="3.40.50.12020">
    <property type="entry name" value="Uncharacterised protein family UPF0261, NN domain"/>
    <property type="match status" value="1"/>
</dbReference>
<dbReference type="InterPro" id="IPR051353">
    <property type="entry name" value="Tobamovirus_resist_UPF0261"/>
</dbReference>
<dbReference type="PANTHER" id="PTHR31862:SF1">
    <property type="entry name" value="UPF0261 DOMAIN PROTEIN (AFU_ORTHOLOGUE AFUA_1G10120)"/>
    <property type="match status" value="1"/>
</dbReference>
<reference evidence="3" key="1">
    <citation type="journal article" date="2020" name="Biotechnol. Biofuels">
        <title>New insights from the biogas microbiome by comprehensive genome-resolved metagenomics of nearly 1600 species originating from multiple anaerobic digesters.</title>
        <authorList>
            <person name="Campanaro S."/>
            <person name="Treu L."/>
            <person name="Rodriguez-R L.M."/>
            <person name="Kovalovszki A."/>
            <person name="Ziels R.M."/>
            <person name="Maus I."/>
            <person name="Zhu X."/>
            <person name="Kougias P.G."/>
            <person name="Basile A."/>
            <person name="Luo G."/>
            <person name="Schluter A."/>
            <person name="Konstantinidis K.T."/>
            <person name="Angelidaki I."/>
        </authorList>
    </citation>
    <scope>NUCLEOTIDE SEQUENCE</scope>
    <source>
        <strain evidence="3">AS06rmzACSIP_7</strain>
    </source>
</reference>
<gene>
    <name evidence="3" type="ORF">GXY80_13185</name>
</gene>
<protein>
    <submittedName>
        <fullName evidence="3">UPF0261 family protein</fullName>
    </submittedName>
</protein>
<dbReference type="Pfam" id="PF06792">
    <property type="entry name" value="UPF0261"/>
    <property type="match status" value="1"/>
</dbReference>
<dbReference type="Proteomes" id="UP000777265">
    <property type="component" value="Unassembled WGS sequence"/>
</dbReference>
<name>A0A351U2L9_9BACT</name>
<dbReference type="InterPro" id="IPR008322">
    <property type="entry name" value="UPF0261"/>
</dbReference>
<evidence type="ECO:0000313" key="4">
    <source>
        <dbReference type="Proteomes" id="UP000777265"/>
    </source>
</evidence>
<evidence type="ECO:0000313" key="3">
    <source>
        <dbReference type="EMBL" id="NLW36409.1"/>
    </source>
</evidence>
<dbReference type="NCBIfam" id="NF002674">
    <property type="entry name" value="PRK02399.1-2"/>
    <property type="match status" value="1"/>
</dbReference>
<evidence type="ECO:0000259" key="1">
    <source>
        <dbReference type="Pfam" id="PF06792"/>
    </source>
</evidence>
<feature type="domain" description="UPF0261" evidence="1">
    <location>
        <begin position="6"/>
        <end position="179"/>
    </location>
</feature>
<feature type="domain" description="UPF0261" evidence="2">
    <location>
        <begin position="187"/>
        <end position="400"/>
    </location>
</feature>
<reference evidence="3" key="2">
    <citation type="submission" date="2020-01" db="EMBL/GenBank/DDBJ databases">
        <authorList>
            <person name="Campanaro S."/>
        </authorList>
    </citation>
    <scope>NUCLEOTIDE SEQUENCE</scope>
    <source>
        <strain evidence="3">AS06rmzACSIP_7</strain>
    </source>
</reference>
<dbReference type="EMBL" id="JAAYEE010000248">
    <property type="protein sequence ID" value="NLW36409.1"/>
    <property type="molecule type" value="Genomic_DNA"/>
</dbReference>
<proteinExistence type="predicted"/>
<dbReference type="CDD" id="cd15488">
    <property type="entry name" value="Tm-1-like"/>
    <property type="match status" value="1"/>
</dbReference>
<dbReference type="Gene3D" id="3.40.50.12030">
    <property type="entry name" value="Uncharacterised protein family UPF0261, NC domain"/>
    <property type="match status" value="1"/>
</dbReference>